<protein>
    <submittedName>
        <fullName evidence="1">Uncharacterized protein</fullName>
    </submittedName>
</protein>
<dbReference type="Proteomes" id="UP000799324">
    <property type="component" value="Unassembled WGS sequence"/>
</dbReference>
<evidence type="ECO:0000313" key="2">
    <source>
        <dbReference type="Proteomes" id="UP000799324"/>
    </source>
</evidence>
<evidence type="ECO:0000313" key="1">
    <source>
        <dbReference type="EMBL" id="KAF2657579.1"/>
    </source>
</evidence>
<name>A0A6A6TC67_9PLEO</name>
<proteinExistence type="predicted"/>
<accession>A0A6A6TC67</accession>
<organism evidence="1 2">
    <name type="scientific">Lophiostoma macrostomum CBS 122681</name>
    <dbReference type="NCBI Taxonomy" id="1314788"/>
    <lineage>
        <taxon>Eukaryota</taxon>
        <taxon>Fungi</taxon>
        <taxon>Dikarya</taxon>
        <taxon>Ascomycota</taxon>
        <taxon>Pezizomycotina</taxon>
        <taxon>Dothideomycetes</taxon>
        <taxon>Pleosporomycetidae</taxon>
        <taxon>Pleosporales</taxon>
        <taxon>Lophiostomataceae</taxon>
        <taxon>Lophiostoma</taxon>
    </lineage>
</organism>
<dbReference type="EMBL" id="MU004324">
    <property type="protein sequence ID" value="KAF2657579.1"/>
    <property type="molecule type" value="Genomic_DNA"/>
</dbReference>
<reference evidence="1" key="1">
    <citation type="journal article" date="2020" name="Stud. Mycol.">
        <title>101 Dothideomycetes genomes: a test case for predicting lifestyles and emergence of pathogens.</title>
        <authorList>
            <person name="Haridas S."/>
            <person name="Albert R."/>
            <person name="Binder M."/>
            <person name="Bloem J."/>
            <person name="Labutti K."/>
            <person name="Salamov A."/>
            <person name="Andreopoulos B."/>
            <person name="Baker S."/>
            <person name="Barry K."/>
            <person name="Bills G."/>
            <person name="Bluhm B."/>
            <person name="Cannon C."/>
            <person name="Castanera R."/>
            <person name="Culley D."/>
            <person name="Daum C."/>
            <person name="Ezra D."/>
            <person name="Gonzalez J."/>
            <person name="Henrissat B."/>
            <person name="Kuo A."/>
            <person name="Liang C."/>
            <person name="Lipzen A."/>
            <person name="Lutzoni F."/>
            <person name="Magnuson J."/>
            <person name="Mondo S."/>
            <person name="Nolan M."/>
            <person name="Ohm R."/>
            <person name="Pangilinan J."/>
            <person name="Park H.-J."/>
            <person name="Ramirez L."/>
            <person name="Alfaro M."/>
            <person name="Sun H."/>
            <person name="Tritt A."/>
            <person name="Yoshinaga Y."/>
            <person name="Zwiers L.-H."/>
            <person name="Turgeon B."/>
            <person name="Goodwin S."/>
            <person name="Spatafora J."/>
            <person name="Crous P."/>
            <person name="Grigoriev I."/>
        </authorList>
    </citation>
    <scope>NUCLEOTIDE SEQUENCE</scope>
    <source>
        <strain evidence="1">CBS 122681</strain>
    </source>
</reference>
<dbReference type="AlphaFoldDB" id="A0A6A6TC67"/>
<keyword evidence="2" id="KW-1185">Reference proteome</keyword>
<sequence>MIRGIYPKSRKTPIARPENFSISHIDVPSIPQYHIPLLLLLAILPFDFILKLGLTFNRTDFLPINSLIRVSARLLFGDSRCLNLNLSTILLPNPLIPSLQQTNIPPAPPLTPLGRIPRQRNAILKAPLVLLILRIRLRKVLEVGLRSPVNGPVLSLIPIVRERLREWSMRWPGSLNVWGRGPVRPAWRSEFGRCGDGDG</sequence>
<gene>
    <name evidence="1" type="ORF">K491DRAFT_325339</name>
</gene>